<feature type="coiled-coil region" evidence="4">
    <location>
        <begin position="391"/>
        <end position="457"/>
    </location>
</feature>
<organism evidence="7 8">
    <name type="scientific">Platanthera zijinensis</name>
    <dbReference type="NCBI Taxonomy" id="2320716"/>
    <lineage>
        <taxon>Eukaryota</taxon>
        <taxon>Viridiplantae</taxon>
        <taxon>Streptophyta</taxon>
        <taxon>Embryophyta</taxon>
        <taxon>Tracheophyta</taxon>
        <taxon>Spermatophyta</taxon>
        <taxon>Magnoliopsida</taxon>
        <taxon>Liliopsida</taxon>
        <taxon>Asparagales</taxon>
        <taxon>Orchidaceae</taxon>
        <taxon>Orchidoideae</taxon>
        <taxon>Orchideae</taxon>
        <taxon>Orchidinae</taxon>
        <taxon>Platanthera</taxon>
    </lineage>
</organism>
<comment type="subcellular location">
    <subcellularLocation>
        <location evidence="1">Nucleus</location>
    </subcellularLocation>
</comment>
<comment type="caution">
    <text evidence="7">The sequence shown here is derived from an EMBL/GenBank/DDBJ whole genome shotgun (WGS) entry which is preliminary data.</text>
</comment>
<dbReference type="GO" id="GO:0005634">
    <property type="term" value="C:nucleus"/>
    <property type="evidence" value="ECO:0007669"/>
    <property type="project" value="UniProtKB-SubCell"/>
</dbReference>
<dbReference type="Gene3D" id="3.30.70.270">
    <property type="match status" value="1"/>
</dbReference>
<proteinExistence type="predicted"/>
<accession>A0AAP0BFR5</accession>
<dbReference type="GO" id="GO:0003684">
    <property type="term" value="F:damaged DNA binding"/>
    <property type="evidence" value="ECO:0007669"/>
    <property type="project" value="TreeGrafter"/>
</dbReference>
<dbReference type="EMBL" id="JBBWWQ010000010">
    <property type="protein sequence ID" value="KAK8936975.1"/>
    <property type="molecule type" value="Genomic_DNA"/>
</dbReference>
<evidence type="ECO:0000256" key="3">
    <source>
        <dbReference type="ARBA" id="ARBA00023242"/>
    </source>
</evidence>
<dbReference type="Pfam" id="PF08573">
    <property type="entry name" value="SAE2"/>
    <property type="match status" value="1"/>
</dbReference>
<evidence type="ECO:0000256" key="5">
    <source>
        <dbReference type="SAM" id="MobiDB-lite"/>
    </source>
</evidence>
<keyword evidence="2" id="KW-0227">DNA damage</keyword>
<dbReference type="InterPro" id="IPR033316">
    <property type="entry name" value="RBBP8-like"/>
</dbReference>
<evidence type="ECO:0000256" key="2">
    <source>
        <dbReference type="ARBA" id="ARBA00022763"/>
    </source>
</evidence>
<dbReference type="PANTHER" id="PTHR15107">
    <property type="entry name" value="RETINOBLASTOMA BINDING PROTEIN 8"/>
    <property type="match status" value="1"/>
</dbReference>
<evidence type="ECO:0000313" key="7">
    <source>
        <dbReference type="EMBL" id="KAK8936975.1"/>
    </source>
</evidence>
<dbReference type="AlphaFoldDB" id="A0AAP0BFR5"/>
<evidence type="ECO:0000313" key="8">
    <source>
        <dbReference type="Proteomes" id="UP001418222"/>
    </source>
</evidence>
<dbReference type="Proteomes" id="UP001418222">
    <property type="component" value="Unassembled WGS sequence"/>
</dbReference>
<sequence length="761" mass="87128">MGKKILGDPPFLYMILLGPSQGRLFRYELWCPTKRWSLSWTQAIPIVSSGSTLLRLQLFMISRSRLNVVVANDNVMACYGVYRSDPIFVEEHHLHVDFLVIAFRGFEAVLRDDTWRFCVDYHILNVKTVKDKFPLPVVDELPNELHGARYFFKLDLFSGAPGTLGPTPTTPLWRDKLDVIEGDVVDSHWGVTASHINIAHNPARNMMRDRNPPAPSPWHHHQGAHLESAPGGFIRPVGHTPQPALRHDISTARLTVANKIDGEDNSTPRSPRRLSSHVSSDTTDGIARPTTGFFFVLNKMMDVEKDQQSPKMVRNSIETKVDSQYLCQFTMLLMDTVEELMVRVSQIEFVCRQHFPDLQALSETIQKKILGFKKSEELEWRKKEDSLLHEIHELKSENRHSQMQIKELNASLEETKEELMKKEQLLSRCQLEKKEFLEQLMQKINEAVKAKEVEEGLLHQIEVKDKKIEVELNRKKTLFEDCNKLKTNYKHLKSQYNFLLSKLGKGLENSPHTNIKEDEKSSSSGCLNKRCNEDTKNNIQDTALHASHLNKSNIGIPHEKECVADNVIEPIVDTAATISMKQGFLPPKPPLNVKKEQVCSLKRSTSRWIDTRTRQELKVGDPHDDFLDTPIENVQNLNVELQELKDNPSSADKSMDDGCCDEETLDIKSEIVSRKHPISVIGPSNKNFKFVEPVRRKVERENLKGVECQQCKKFYDAVLPDGDKDATTRCEHHDGVSRHRYRYAPPLTPEGFWNIGFDSDL</sequence>
<feature type="region of interest" description="Disordered" evidence="5">
    <location>
        <begin position="202"/>
        <end position="244"/>
    </location>
</feature>
<evidence type="ECO:0000256" key="1">
    <source>
        <dbReference type="ARBA" id="ARBA00004123"/>
    </source>
</evidence>
<evidence type="ECO:0000256" key="4">
    <source>
        <dbReference type="SAM" id="Coils"/>
    </source>
</evidence>
<keyword evidence="3" id="KW-0539">Nucleus</keyword>
<dbReference type="InterPro" id="IPR043502">
    <property type="entry name" value="DNA/RNA_pol_sf"/>
</dbReference>
<name>A0AAP0BFR5_9ASPA</name>
<evidence type="ECO:0000259" key="6">
    <source>
        <dbReference type="Pfam" id="PF08573"/>
    </source>
</evidence>
<feature type="region of interest" description="Disordered" evidence="5">
    <location>
        <begin position="257"/>
        <end position="285"/>
    </location>
</feature>
<dbReference type="InterPro" id="IPR043128">
    <property type="entry name" value="Rev_trsase/Diguanyl_cyclase"/>
</dbReference>
<dbReference type="SUPFAM" id="SSF56672">
    <property type="entry name" value="DNA/RNA polymerases"/>
    <property type="match status" value="1"/>
</dbReference>
<reference evidence="7 8" key="1">
    <citation type="journal article" date="2022" name="Nat. Plants">
        <title>Genomes of leafy and leafless Platanthera orchids illuminate the evolution of mycoheterotrophy.</title>
        <authorList>
            <person name="Li M.H."/>
            <person name="Liu K.W."/>
            <person name="Li Z."/>
            <person name="Lu H.C."/>
            <person name="Ye Q.L."/>
            <person name="Zhang D."/>
            <person name="Wang J.Y."/>
            <person name="Li Y.F."/>
            <person name="Zhong Z.M."/>
            <person name="Liu X."/>
            <person name="Yu X."/>
            <person name="Liu D.K."/>
            <person name="Tu X.D."/>
            <person name="Liu B."/>
            <person name="Hao Y."/>
            <person name="Liao X.Y."/>
            <person name="Jiang Y.T."/>
            <person name="Sun W.H."/>
            <person name="Chen J."/>
            <person name="Chen Y.Q."/>
            <person name="Ai Y."/>
            <person name="Zhai J.W."/>
            <person name="Wu S.S."/>
            <person name="Zhou Z."/>
            <person name="Hsiao Y.Y."/>
            <person name="Wu W.L."/>
            <person name="Chen Y.Y."/>
            <person name="Lin Y.F."/>
            <person name="Hsu J.L."/>
            <person name="Li C.Y."/>
            <person name="Wang Z.W."/>
            <person name="Zhao X."/>
            <person name="Zhong W.Y."/>
            <person name="Ma X.K."/>
            <person name="Ma L."/>
            <person name="Huang J."/>
            <person name="Chen G.Z."/>
            <person name="Huang M.Z."/>
            <person name="Huang L."/>
            <person name="Peng D.H."/>
            <person name="Luo Y.B."/>
            <person name="Zou S.Q."/>
            <person name="Chen S.P."/>
            <person name="Lan S."/>
            <person name="Tsai W.C."/>
            <person name="Van de Peer Y."/>
            <person name="Liu Z.J."/>
        </authorList>
    </citation>
    <scope>NUCLEOTIDE SEQUENCE [LARGE SCALE GENOMIC DNA]</scope>
    <source>
        <strain evidence="7">Lor287</strain>
    </source>
</reference>
<keyword evidence="8" id="KW-1185">Reference proteome</keyword>
<dbReference type="PANTHER" id="PTHR15107:SF0">
    <property type="entry name" value="DNA ENDONUCLEASE ACTIVATOR CTP1 C-TERMINAL DOMAIN-CONTAINING PROTEIN"/>
    <property type="match status" value="1"/>
</dbReference>
<dbReference type="GO" id="GO:0010792">
    <property type="term" value="P:DNA double-strand break processing involved in repair via single-strand annealing"/>
    <property type="evidence" value="ECO:0007669"/>
    <property type="project" value="TreeGrafter"/>
</dbReference>
<dbReference type="InterPro" id="IPR013882">
    <property type="entry name" value="Ctp1_C"/>
</dbReference>
<protein>
    <submittedName>
        <fullName evidence="7">Protein gamma response 1</fullName>
    </submittedName>
</protein>
<feature type="domain" description="DNA endonuclease activator Ctp1 C-terminal" evidence="6">
    <location>
        <begin position="730"/>
        <end position="757"/>
    </location>
</feature>
<gene>
    <name evidence="7" type="primary">GR1</name>
    <name evidence="7" type="ORF">KSP39_PZI011834</name>
</gene>
<keyword evidence="4" id="KW-0175">Coiled coil</keyword>